<sequence>MKELRRREEDSPPEAPARHLVRSFAKDVSLSLCFCAACVLHVLWLDLDLDGVKVASSSSVDRSIQRNLESLSFPSQAGLDLNGKFHQSSFGGILNPNHPAGARARRHLSQTNVSVPKSPTPNAVQSLSEENIMNLHGHYAHDEHRSPFASFLYNRTKEELEQEQKEYIEKMNQIRQEWGAWDFNDEHPEIRPIANFDKTLYRFTQ</sequence>
<reference evidence="2 3" key="1">
    <citation type="journal article" date="2021" name="Sci. Rep.">
        <title>The genome of the diatom Chaetoceros tenuissimus carries an ancient integrated fragment of an extant virus.</title>
        <authorList>
            <person name="Hongo Y."/>
            <person name="Kimura K."/>
            <person name="Takaki Y."/>
            <person name="Yoshida Y."/>
            <person name="Baba S."/>
            <person name="Kobayashi G."/>
            <person name="Nagasaki K."/>
            <person name="Hano T."/>
            <person name="Tomaru Y."/>
        </authorList>
    </citation>
    <scope>NUCLEOTIDE SEQUENCE [LARGE SCALE GENOMIC DNA]</scope>
    <source>
        <strain evidence="2 3">NIES-3715</strain>
    </source>
</reference>
<feature type="transmembrane region" description="Helical" evidence="1">
    <location>
        <begin position="28"/>
        <end position="47"/>
    </location>
</feature>
<accession>A0AAD3D2F2</accession>
<dbReference type="Proteomes" id="UP001054902">
    <property type="component" value="Unassembled WGS sequence"/>
</dbReference>
<protein>
    <submittedName>
        <fullName evidence="2">Uncharacterized protein</fullName>
    </submittedName>
</protein>
<evidence type="ECO:0000256" key="1">
    <source>
        <dbReference type="SAM" id="Phobius"/>
    </source>
</evidence>
<comment type="caution">
    <text evidence="2">The sequence shown here is derived from an EMBL/GenBank/DDBJ whole genome shotgun (WGS) entry which is preliminary data.</text>
</comment>
<evidence type="ECO:0000313" key="2">
    <source>
        <dbReference type="EMBL" id="GFH56469.1"/>
    </source>
</evidence>
<keyword evidence="3" id="KW-1185">Reference proteome</keyword>
<dbReference type="EMBL" id="BLLK01000052">
    <property type="protein sequence ID" value="GFH56469.1"/>
    <property type="molecule type" value="Genomic_DNA"/>
</dbReference>
<keyword evidence="1" id="KW-1133">Transmembrane helix</keyword>
<keyword evidence="1" id="KW-0472">Membrane</keyword>
<evidence type="ECO:0000313" key="3">
    <source>
        <dbReference type="Proteomes" id="UP001054902"/>
    </source>
</evidence>
<proteinExistence type="predicted"/>
<name>A0AAD3D2F2_9STRA</name>
<organism evidence="2 3">
    <name type="scientific">Chaetoceros tenuissimus</name>
    <dbReference type="NCBI Taxonomy" id="426638"/>
    <lineage>
        <taxon>Eukaryota</taxon>
        <taxon>Sar</taxon>
        <taxon>Stramenopiles</taxon>
        <taxon>Ochrophyta</taxon>
        <taxon>Bacillariophyta</taxon>
        <taxon>Coscinodiscophyceae</taxon>
        <taxon>Chaetocerotophycidae</taxon>
        <taxon>Chaetocerotales</taxon>
        <taxon>Chaetocerotaceae</taxon>
        <taxon>Chaetoceros</taxon>
    </lineage>
</organism>
<keyword evidence="1" id="KW-0812">Transmembrane</keyword>
<dbReference type="AlphaFoldDB" id="A0AAD3D2F2"/>
<gene>
    <name evidence="2" type="ORF">CTEN210_12945</name>
</gene>